<evidence type="ECO:0000256" key="6">
    <source>
        <dbReference type="SAM" id="MobiDB-lite"/>
    </source>
</evidence>
<keyword evidence="7" id="KW-1133">Transmembrane helix</keyword>
<dbReference type="Gene3D" id="1.10.8.60">
    <property type="match status" value="1"/>
</dbReference>
<dbReference type="FunFam" id="3.40.50.300:FF:000416">
    <property type="entry name" value="p-loop nucleoside triphosphate hydrolase superfamily protein"/>
    <property type="match status" value="1"/>
</dbReference>
<feature type="transmembrane region" description="Helical" evidence="7">
    <location>
        <begin position="6"/>
        <end position="24"/>
    </location>
</feature>
<evidence type="ECO:0000256" key="3">
    <source>
        <dbReference type="ARBA" id="ARBA00022787"/>
    </source>
</evidence>
<evidence type="ECO:0000256" key="2">
    <source>
        <dbReference type="ARBA" id="ARBA00022741"/>
    </source>
</evidence>
<evidence type="ECO:0000256" key="1">
    <source>
        <dbReference type="ARBA" id="ARBA00004572"/>
    </source>
</evidence>
<feature type="domain" description="AAA+ ATPase" evidence="8">
    <location>
        <begin position="596"/>
        <end position="732"/>
    </location>
</feature>
<feature type="region of interest" description="Disordered" evidence="6">
    <location>
        <begin position="855"/>
        <end position="877"/>
    </location>
</feature>
<keyword evidence="5" id="KW-0496">Mitochondrion</keyword>
<reference evidence="9 10" key="1">
    <citation type="journal article" date="2014" name="Am. J. Bot.">
        <title>Genome assembly and annotation for red clover (Trifolium pratense; Fabaceae).</title>
        <authorList>
            <person name="Istvanek J."/>
            <person name="Jaros M."/>
            <person name="Krenek A."/>
            <person name="Repkova J."/>
        </authorList>
    </citation>
    <scope>NUCLEOTIDE SEQUENCE [LARGE SCALE GENOMIC DNA]</scope>
    <source>
        <strain evidence="10">cv. Tatra</strain>
        <tissue evidence="9">Young leaves</tissue>
    </source>
</reference>
<accession>A0A2K3NV07</accession>
<name>A0A2K3NV07_TRIPR</name>
<dbReference type="GO" id="GO:0016887">
    <property type="term" value="F:ATP hydrolysis activity"/>
    <property type="evidence" value="ECO:0007669"/>
    <property type="project" value="InterPro"/>
</dbReference>
<keyword evidence="4" id="KW-0067">ATP-binding</keyword>
<keyword evidence="3" id="KW-1000">Mitochondrion outer membrane</keyword>
<dbReference type="GO" id="GO:0005741">
    <property type="term" value="C:mitochondrial outer membrane"/>
    <property type="evidence" value="ECO:0007669"/>
    <property type="project" value="UniProtKB-SubCell"/>
</dbReference>
<evidence type="ECO:0000256" key="5">
    <source>
        <dbReference type="ARBA" id="ARBA00023128"/>
    </source>
</evidence>
<dbReference type="Pfam" id="PF24933">
    <property type="entry name" value="DUF7751"/>
    <property type="match status" value="1"/>
</dbReference>
<dbReference type="InterPro" id="IPR003959">
    <property type="entry name" value="ATPase_AAA_core"/>
</dbReference>
<dbReference type="EMBL" id="ASHM01001550">
    <property type="protein sequence ID" value="PNY06870.1"/>
    <property type="molecule type" value="Genomic_DNA"/>
</dbReference>
<dbReference type="InterPro" id="IPR003593">
    <property type="entry name" value="AAA+_ATPase"/>
</dbReference>
<dbReference type="PROSITE" id="PS00674">
    <property type="entry name" value="AAA"/>
    <property type="match status" value="1"/>
</dbReference>
<dbReference type="InterPro" id="IPR056653">
    <property type="entry name" value="DUF7751"/>
</dbReference>
<dbReference type="Pfam" id="PF17862">
    <property type="entry name" value="AAA_lid_3"/>
    <property type="match status" value="1"/>
</dbReference>
<keyword evidence="7" id="KW-0812">Transmembrane</keyword>
<keyword evidence="7" id="KW-0472">Membrane</keyword>
<dbReference type="InterPro" id="IPR027417">
    <property type="entry name" value="P-loop_NTPase"/>
</dbReference>
<comment type="caution">
    <text evidence="9">The sequence shown here is derived from an EMBL/GenBank/DDBJ whole genome shotgun (WGS) entry which is preliminary data.</text>
</comment>
<gene>
    <name evidence="9" type="ORF">L195_g003350</name>
</gene>
<protein>
    <submittedName>
        <fullName evidence="9">Katanin p60 ATPase-containing subunit A-like protein</fullName>
    </submittedName>
</protein>
<dbReference type="InterPro" id="IPR003960">
    <property type="entry name" value="ATPase_AAA_CS"/>
</dbReference>
<dbReference type="Proteomes" id="UP000236291">
    <property type="component" value="Unassembled WGS sequence"/>
</dbReference>
<dbReference type="Pfam" id="PF00004">
    <property type="entry name" value="AAA"/>
    <property type="match status" value="1"/>
</dbReference>
<feature type="compositionally biased region" description="Basic and acidic residues" evidence="6">
    <location>
        <begin position="793"/>
        <end position="809"/>
    </location>
</feature>
<feature type="transmembrane region" description="Helical" evidence="7">
    <location>
        <begin position="29"/>
        <end position="51"/>
    </location>
</feature>
<dbReference type="GO" id="GO:0005524">
    <property type="term" value="F:ATP binding"/>
    <property type="evidence" value="ECO:0007669"/>
    <property type="project" value="UniProtKB-KW"/>
</dbReference>
<dbReference type="PANTHER" id="PTHR45644">
    <property type="entry name" value="AAA ATPASE, PUTATIVE (AFU_ORTHOLOGUE AFUA_2G12920)-RELATED-RELATED"/>
    <property type="match status" value="1"/>
</dbReference>
<dbReference type="SMART" id="SM00382">
    <property type="entry name" value="AAA"/>
    <property type="match status" value="1"/>
</dbReference>
<sequence length="935" mass="104115">MEQKHFLLSAALFLGLGVGIGIWVDQIGFLLAALGVEIGLLCLGLAIWVFVGDHVSNRISSKDQIVMEELMKLVIDGKDSEVTFDKFPYYLSERIKILLTSAGYFHLKHDSSKHTRNLSPVTRAILLSGPAEFYHEELAKALAHYFESKLLVLDVNYFSSKMQAKYGCPAKEPYFKRSISEATLECVSGLFSSLSILAATGAIRAPSKSTSRYFLDEKICLNSLYKVLVSISETGSVILYIKDVEKVFLRSPRMYSLFQQLLNKLSGSVLVLGSRNYALTDRYIKVDEKLTMVFPYNIDIKPPQDEAHMKVWKSQIKEATKKTQLKDYTIRVAEVLAANDLDCDDLDTISHTDMMLLSKHTEEIVASAIFNHLKDNKNPEYRNGILILSAKSLCYVLSLFQEGESGEKDNKKTKKESEKDDARKDKPKGTKKDSDIKASAEADDGAGKDKPKVSKKDSDVKASTKAHDDAGKDKPKVSKKESDVKASTKAEDGAGKDKPERSKKDSDIKASTKADGGAGKDKSKESKKDKASSKVDRFCSDALEEQIRQELVPANEIKVTFSDIGALDDVKESLQEAVMLPLRRPDLFKGNGILKPCKGVLLFGPPGTGKTMLAKAIAKEAGASFINVSSSTIHSMWHGQSEKNVRALFSAAAKVAPTIIFIDEVDSMLGQRSTGEHSAMRRVKNEFMSRWDGLLSKPDDRIIVLAATNMPFDLDEAIIRRFQRRIMVGLPSAENRETILKTLLANEKHDDIDFKELSTMTEGYSGSDLKNLCMTAAYRPLKELIQQEKEKEMKNKKKVAEAEISKDASNDTEEDKEDQAIALRPLNMEDQAEISKDASNDTEEDKEDEVIALGPLNMEDQAEISKDGSNATEEDKEDEVIALRALNMEDMRQAKNKVAASFASEGSIMYKLKEWNNLYGEEGSRKKEEQLSYFL</sequence>
<dbReference type="AlphaFoldDB" id="A0A2K3NV07"/>
<organism evidence="9 10">
    <name type="scientific">Trifolium pratense</name>
    <name type="common">Red clover</name>
    <dbReference type="NCBI Taxonomy" id="57577"/>
    <lineage>
        <taxon>Eukaryota</taxon>
        <taxon>Viridiplantae</taxon>
        <taxon>Streptophyta</taxon>
        <taxon>Embryophyta</taxon>
        <taxon>Tracheophyta</taxon>
        <taxon>Spermatophyta</taxon>
        <taxon>Magnoliopsida</taxon>
        <taxon>eudicotyledons</taxon>
        <taxon>Gunneridae</taxon>
        <taxon>Pentapetalae</taxon>
        <taxon>rosids</taxon>
        <taxon>fabids</taxon>
        <taxon>Fabales</taxon>
        <taxon>Fabaceae</taxon>
        <taxon>Papilionoideae</taxon>
        <taxon>50 kb inversion clade</taxon>
        <taxon>NPAAA clade</taxon>
        <taxon>Hologalegina</taxon>
        <taxon>IRL clade</taxon>
        <taxon>Trifolieae</taxon>
        <taxon>Trifolium</taxon>
    </lineage>
</organism>
<dbReference type="STRING" id="57577.A0A2K3NV07"/>
<feature type="region of interest" description="Disordered" evidence="6">
    <location>
        <begin position="793"/>
        <end position="830"/>
    </location>
</feature>
<evidence type="ECO:0000256" key="4">
    <source>
        <dbReference type="ARBA" id="ARBA00022840"/>
    </source>
</evidence>
<reference evidence="9 10" key="2">
    <citation type="journal article" date="2017" name="Front. Plant Sci.">
        <title>Gene Classification and Mining of Molecular Markers Useful in Red Clover (Trifolium pratense) Breeding.</title>
        <authorList>
            <person name="Istvanek J."/>
            <person name="Dluhosova J."/>
            <person name="Dluhos P."/>
            <person name="Patkova L."/>
            <person name="Nedelnik J."/>
            <person name="Repkova J."/>
        </authorList>
    </citation>
    <scope>NUCLEOTIDE SEQUENCE [LARGE SCALE GENOMIC DNA]</scope>
    <source>
        <strain evidence="10">cv. Tatra</strain>
        <tissue evidence="9">Young leaves</tissue>
    </source>
</reference>
<dbReference type="InterPro" id="IPR041569">
    <property type="entry name" value="AAA_lid_3"/>
</dbReference>
<dbReference type="PANTHER" id="PTHR45644:SF83">
    <property type="entry name" value="P-LOOP CONTAINING NUCLEOSIDE TRIPHOSPHATE HYDROLASES SUPERFAMILY PROTEIN"/>
    <property type="match status" value="1"/>
</dbReference>
<dbReference type="Gene3D" id="3.40.50.300">
    <property type="entry name" value="P-loop containing nucleotide triphosphate hydrolases"/>
    <property type="match status" value="2"/>
</dbReference>
<dbReference type="SUPFAM" id="SSF52540">
    <property type="entry name" value="P-loop containing nucleoside triphosphate hydrolases"/>
    <property type="match status" value="1"/>
</dbReference>
<evidence type="ECO:0000313" key="9">
    <source>
        <dbReference type="EMBL" id="PNY06870.1"/>
    </source>
</evidence>
<comment type="subcellular location">
    <subcellularLocation>
        <location evidence="1">Mitochondrion outer membrane</location>
        <topology evidence="1">Single-pass membrane protein</topology>
    </subcellularLocation>
</comment>
<evidence type="ECO:0000259" key="8">
    <source>
        <dbReference type="SMART" id="SM00382"/>
    </source>
</evidence>
<proteinExistence type="predicted"/>
<feature type="region of interest" description="Disordered" evidence="6">
    <location>
        <begin position="405"/>
        <end position="535"/>
    </location>
</feature>
<keyword evidence="2" id="KW-0547">Nucleotide-binding</keyword>
<dbReference type="InterPro" id="IPR051701">
    <property type="entry name" value="Mito_OM_Translocase_MSP1"/>
</dbReference>
<evidence type="ECO:0000313" key="10">
    <source>
        <dbReference type="Proteomes" id="UP000236291"/>
    </source>
</evidence>
<evidence type="ECO:0000256" key="7">
    <source>
        <dbReference type="SAM" id="Phobius"/>
    </source>
</evidence>